<dbReference type="Proteomes" id="UP001595699">
    <property type="component" value="Unassembled WGS sequence"/>
</dbReference>
<dbReference type="CDD" id="cd16934">
    <property type="entry name" value="HATPase_RsbT-like"/>
    <property type="match status" value="1"/>
</dbReference>
<name>A0ABV7YFL5_9ACTN</name>
<dbReference type="InterPro" id="IPR003594">
    <property type="entry name" value="HATPase_dom"/>
</dbReference>
<proteinExistence type="predicted"/>
<gene>
    <name evidence="3" type="ORF">ACFOUW_18710</name>
</gene>
<feature type="domain" description="Histidine kinase/HSP90-like ATPase" evidence="2">
    <location>
        <begin position="34"/>
        <end position="134"/>
    </location>
</feature>
<reference evidence="4" key="1">
    <citation type="journal article" date="2019" name="Int. J. Syst. Evol. Microbiol.">
        <title>The Global Catalogue of Microorganisms (GCM) 10K type strain sequencing project: providing services to taxonomists for standard genome sequencing and annotation.</title>
        <authorList>
            <consortium name="The Broad Institute Genomics Platform"/>
            <consortium name="The Broad Institute Genome Sequencing Center for Infectious Disease"/>
            <person name="Wu L."/>
            <person name="Ma J."/>
        </authorList>
    </citation>
    <scope>NUCLEOTIDE SEQUENCE [LARGE SCALE GENOMIC DNA]</scope>
    <source>
        <strain evidence="4">CGMCC 4.7241</strain>
    </source>
</reference>
<keyword evidence="1" id="KW-0418">Kinase</keyword>
<dbReference type="Pfam" id="PF13581">
    <property type="entry name" value="HATPase_c_2"/>
    <property type="match status" value="1"/>
</dbReference>
<organism evidence="3 4">
    <name type="scientific">Tenggerimyces flavus</name>
    <dbReference type="NCBI Taxonomy" id="1708749"/>
    <lineage>
        <taxon>Bacteria</taxon>
        <taxon>Bacillati</taxon>
        <taxon>Actinomycetota</taxon>
        <taxon>Actinomycetes</taxon>
        <taxon>Propionibacteriales</taxon>
        <taxon>Nocardioidaceae</taxon>
        <taxon>Tenggerimyces</taxon>
    </lineage>
</organism>
<dbReference type="PANTHER" id="PTHR35526:SF3">
    <property type="entry name" value="ANTI-SIGMA-F FACTOR RSBW"/>
    <property type="match status" value="1"/>
</dbReference>
<evidence type="ECO:0000259" key="2">
    <source>
        <dbReference type="SMART" id="SM00387"/>
    </source>
</evidence>
<dbReference type="Gene3D" id="3.30.565.10">
    <property type="entry name" value="Histidine kinase-like ATPase, C-terminal domain"/>
    <property type="match status" value="1"/>
</dbReference>
<keyword evidence="1" id="KW-0723">Serine/threonine-protein kinase</keyword>
<dbReference type="SMART" id="SM00387">
    <property type="entry name" value="HATPase_c"/>
    <property type="match status" value="1"/>
</dbReference>
<dbReference type="InterPro" id="IPR050267">
    <property type="entry name" value="Anti-sigma-factor_SerPK"/>
</dbReference>
<keyword evidence="4" id="KW-1185">Reference proteome</keyword>
<evidence type="ECO:0000256" key="1">
    <source>
        <dbReference type="ARBA" id="ARBA00022527"/>
    </source>
</evidence>
<protein>
    <submittedName>
        <fullName evidence="3">Anti-sigma regulatory factor</fullName>
    </submittedName>
</protein>
<dbReference type="SUPFAM" id="SSF55874">
    <property type="entry name" value="ATPase domain of HSP90 chaperone/DNA topoisomerase II/histidine kinase"/>
    <property type="match status" value="1"/>
</dbReference>
<dbReference type="RefSeq" id="WP_205113757.1">
    <property type="nucleotide sequence ID" value="NZ_JAFBCM010000001.1"/>
</dbReference>
<evidence type="ECO:0000313" key="4">
    <source>
        <dbReference type="Proteomes" id="UP001595699"/>
    </source>
</evidence>
<dbReference type="EMBL" id="JBHRZH010000016">
    <property type="protein sequence ID" value="MFC3762879.1"/>
    <property type="molecule type" value="Genomic_DNA"/>
</dbReference>
<dbReference type="InterPro" id="IPR036890">
    <property type="entry name" value="HATPase_C_sf"/>
</dbReference>
<keyword evidence="1" id="KW-0808">Transferase</keyword>
<comment type="caution">
    <text evidence="3">The sequence shown here is derived from an EMBL/GenBank/DDBJ whole genome shotgun (WGS) entry which is preliminary data.</text>
</comment>
<accession>A0ABV7YFL5</accession>
<sequence length="136" mass="14351">MAAEMVVRVAHPDDIVAARQAGRELASQLGFSLTDVTMIATAISEVARNITSYADHGEIRLSIVQRAGRSMLEVKAVDSGPGIANTDQALQDGYSSGGGLGLGLPGARRVMDEFIIDSIVGQGTTVTMRMWAPRHA</sequence>
<evidence type="ECO:0000313" key="3">
    <source>
        <dbReference type="EMBL" id="MFC3762879.1"/>
    </source>
</evidence>
<dbReference type="PANTHER" id="PTHR35526">
    <property type="entry name" value="ANTI-SIGMA-F FACTOR RSBW-RELATED"/>
    <property type="match status" value="1"/>
</dbReference>